<protein>
    <submittedName>
        <fullName evidence="2">Uncharacterized protein</fullName>
    </submittedName>
</protein>
<sequence>MIKERRQSSRRSTVGAIDRGTDCRRNRLGNRLSSGLKLLYSKGNASMKFYPKIVNFTFTTDTFNNLYFSTKTDNMLHVSLVNI</sequence>
<evidence type="ECO:0000256" key="1">
    <source>
        <dbReference type="SAM" id="MobiDB-lite"/>
    </source>
</evidence>
<evidence type="ECO:0000313" key="2">
    <source>
        <dbReference type="EMBL" id="KAK1425268.1"/>
    </source>
</evidence>
<proteinExistence type="predicted"/>
<dbReference type="EMBL" id="JAUHHV010000005">
    <property type="protein sequence ID" value="KAK1425268.1"/>
    <property type="molecule type" value="Genomic_DNA"/>
</dbReference>
<accession>A0AAD8NXE4</accession>
<dbReference type="Proteomes" id="UP001229421">
    <property type="component" value="Unassembled WGS sequence"/>
</dbReference>
<feature type="region of interest" description="Disordered" evidence="1">
    <location>
        <begin position="1"/>
        <end position="22"/>
    </location>
</feature>
<reference evidence="2" key="1">
    <citation type="journal article" date="2023" name="bioRxiv">
        <title>Improved chromosome-level genome assembly for marigold (Tagetes erecta).</title>
        <authorList>
            <person name="Jiang F."/>
            <person name="Yuan L."/>
            <person name="Wang S."/>
            <person name="Wang H."/>
            <person name="Xu D."/>
            <person name="Wang A."/>
            <person name="Fan W."/>
        </authorList>
    </citation>
    <scope>NUCLEOTIDE SEQUENCE</scope>
    <source>
        <strain evidence="2">WSJ</strain>
        <tissue evidence="2">Leaf</tissue>
    </source>
</reference>
<comment type="caution">
    <text evidence="2">The sequence shown here is derived from an EMBL/GenBank/DDBJ whole genome shotgun (WGS) entry which is preliminary data.</text>
</comment>
<evidence type="ECO:0000313" key="3">
    <source>
        <dbReference type="Proteomes" id="UP001229421"/>
    </source>
</evidence>
<gene>
    <name evidence="2" type="ORF">QVD17_20617</name>
</gene>
<organism evidence="2 3">
    <name type="scientific">Tagetes erecta</name>
    <name type="common">African marigold</name>
    <dbReference type="NCBI Taxonomy" id="13708"/>
    <lineage>
        <taxon>Eukaryota</taxon>
        <taxon>Viridiplantae</taxon>
        <taxon>Streptophyta</taxon>
        <taxon>Embryophyta</taxon>
        <taxon>Tracheophyta</taxon>
        <taxon>Spermatophyta</taxon>
        <taxon>Magnoliopsida</taxon>
        <taxon>eudicotyledons</taxon>
        <taxon>Gunneridae</taxon>
        <taxon>Pentapetalae</taxon>
        <taxon>asterids</taxon>
        <taxon>campanulids</taxon>
        <taxon>Asterales</taxon>
        <taxon>Asteraceae</taxon>
        <taxon>Asteroideae</taxon>
        <taxon>Heliantheae alliance</taxon>
        <taxon>Tageteae</taxon>
        <taxon>Tagetes</taxon>
    </lineage>
</organism>
<dbReference type="AlphaFoldDB" id="A0AAD8NXE4"/>
<name>A0AAD8NXE4_TARER</name>
<keyword evidence="3" id="KW-1185">Reference proteome</keyword>